<keyword evidence="4" id="KW-1185">Reference proteome</keyword>
<dbReference type="RefSeq" id="WP_076690572.1">
    <property type="nucleotide sequence ID" value="NZ_JAFBCQ010000001.1"/>
</dbReference>
<feature type="region of interest" description="Disordered" evidence="1">
    <location>
        <begin position="334"/>
        <end position="353"/>
    </location>
</feature>
<feature type="transmembrane region" description="Helical" evidence="2">
    <location>
        <begin position="119"/>
        <end position="139"/>
    </location>
</feature>
<organism evidence="3 4">
    <name type="scientific">Microbacterium aurum</name>
    <dbReference type="NCBI Taxonomy" id="36805"/>
    <lineage>
        <taxon>Bacteria</taxon>
        <taxon>Bacillati</taxon>
        <taxon>Actinomycetota</taxon>
        <taxon>Actinomycetes</taxon>
        <taxon>Micrococcales</taxon>
        <taxon>Microbacteriaceae</taxon>
        <taxon>Microbacterium</taxon>
    </lineage>
</organism>
<dbReference type="STRING" id="36805.BOH66_08390"/>
<evidence type="ECO:0000313" key="3">
    <source>
        <dbReference type="EMBL" id="APZ34258.1"/>
    </source>
</evidence>
<keyword evidence="2" id="KW-0472">Membrane</keyword>
<proteinExistence type="predicted"/>
<dbReference type="KEGG" id="maur:BOH66_08390"/>
<accession>A0A1P8U803</accession>
<dbReference type="Proteomes" id="UP000187185">
    <property type="component" value="Chromosome"/>
</dbReference>
<gene>
    <name evidence="3" type="ORF">BOH66_08390</name>
</gene>
<protein>
    <submittedName>
        <fullName evidence="3">Uncharacterized protein</fullName>
    </submittedName>
</protein>
<name>A0A1P8U803_9MICO</name>
<evidence type="ECO:0000256" key="1">
    <source>
        <dbReference type="SAM" id="MobiDB-lite"/>
    </source>
</evidence>
<keyword evidence="2" id="KW-1133">Transmembrane helix</keyword>
<keyword evidence="2" id="KW-0812">Transmembrane</keyword>
<sequence length="353" mass="37882">MDSEAAALQAESQAEQIALQPVDEARAVTRPSELGETYLELERRALEDEQPPLFDATGLEACREAAKEAAGLGPAASEAERLIEGHLPMLTAAEGRHTRAHDALGSFRRRPPGATKWHYLAKTGLLIGDVTTLAGSFIWLGEEPVLATVMAVSAAVATVTAGLSGAEVRDVRSRARRARPAEELTEAQREYGHLFEHPDKGWPFVKALSWVSVTVAGTIAASIFALRASLEDPLVGLVFGGIAAAIAAASWIESYMYADDIADLLDTTEKDYQRELARHETLAASAAWRTREEALVEADSITAEHTKRGEAAAHHLRSLRYGVLRRNPQIVGHGAATEPTAIGQTARRSGGAK</sequence>
<dbReference type="EMBL" id="CP018762">
    <property type="protein sequence ID" value="APZ34258.1"/>
    <property type="molecule type" value="Genomic_DNA"/>
</dbReference>
<evidence type="ECO:0000313" key="4">
    <source>
        <dbReference type="Proteomes" id="UP000187185"/>
    </source>
</evidence>
<evidence type="ECO:0000256" key="2">
    <source>
        <dbReference type="SAM" id="Phobius"/>
    </source>
</evidence>
<feature type="transmembrane region" description="Helical" evidence="2">
    <location>
        <begin position="207"/>
        <end position="228"/>
    </location>
</feature>
<reference evidence="3 4" key="1">
    <citation type="submission" date="2016-12" db="EMBL/GenBank/DDBJ databases">
        <title>Complete genome sequence of Microbacterium aurum KACC 15219.</title>
        <authorList>
            <person name="Jung Y."/>
            <person name="Shin J.-H."/>
            <person name="Lee Y.-J."/>
            <person name="Yi H."/>
            <person name="Bahn Y.-S."/>
            <person name="Kim J.F."/>
            <person name="Lee D.-W."/>
        </authorList>
    </citation>
    <scope>NUCLEOTIDE SEQUENCE [LARGE SCALE GENOMIC DNA]</scope>
    <source>
        <strain evidence="3 4">KACC 15219</strain>
    </source>
</reference>
<feature type="transmembrane region" description="Helical" evidence="2">
    <location>
        <begin position="145"/>
        <end position="166"/>
    </location>
</feature>
<dbReference type="AlphaFoldDB" id="A0A1P8U803"/>
<feature type="transmembrane region" description="Helical" evidence="2">
    <location>
        <begin position="234"/>
        <end position="252"/>
    </location>
</feature>